<dbReference type="EMBL" id="PGCI01000793">
    <property type="protein sequence ID" value="PLW15595.1"/>
    <property type="molecule type" value="Genomic_DNA"/>
</dbReference>
<dbReference type="Proteomes" id="UP000235392">
    <property type="component" value="Unassembled WGS sequence"/>
</dbReference>
<organism evidence="2 3">
    <name type="scientific">Puccinia coronata f. sp. avenae</name>
    <dbReference type="NCBI Taxonomy" id="200324"/>
    <lineage>
        <taxon>Eukaryota</taxon>
        <taxon>Fungi</taxon>
        <taxon>Dikarya</taxon>
        <taxon>Basidiomycota</taxon>
        <taxon>Pucciniomycotina</taxon>
        <taxon>Pucciniomycetes</taxon>
        <taxon>Pucciniales</taxon>
        <taxon>Pucciniaceae</taxon>
        <taxon>Puccinia</taxon>
    </lineage>
</organism>
<protein>
    <submittedName>
        <fullName evidence="2">Uncharacterized protein</fullName>
    </submittedName>
</protein>
<evidence type="ECO:0000256" key="1">
    <source>
        <dbReference type="SAM" id="MobiDB-lite"/>
    </source>
</evidence>
<gene>
    <name evidence="2" type="ORF">PCASD_21774</name>
</gene>
<feature type="region of interest" description="Disordered" evidence="1">
    <location>
        <begin position="102"/>
        <end position="127"/>
    </location>
</feature>
<accession>A0A2N5SQQ5</accession>
<evidence type="ECO:0000313" key="2">
    <source>
        <dbReference type="EMBL" id="PLW15595.1"/>
    </source>
</evidence>
<evidence type="ECO:0000313" key="3">
    <source>
        <dbReference type="Proteomes" id="UP000235392"/>
    </source>
</evidence>
<feature type="compositionally biased region" description="Polar residues" evidence="1">
    <location>
        <begin position="112"/>
        <end position="127"/>
    </location>
</feature>
<comment type="caution">
    <text evidence="2">The sequence shown here is derived from an EMBL/GenBank/DDBJ whole genome shotgun (WGS) entry which is preliminary data.</text>
</comment>
<sequence length="127" mass="13880">MCLSKWKWRVFGGYPRFFLAQAQTPASVPAPVGGYPRTAGGYPPTGAGQLCQRLDTYKNNYRKAKYFKQNTGAGIEEQEGYSSLKKKLEAICTEIQDLRPNDLADGVGNPVPMSSQDLESAAGQNKS</sequence>
<name>A0A2N5SQQ5_9BASI</name>
<reference evidence="2 3" key="1">
    <citation type="submission" date="2017-11" db="EMBL/GenBank/DDBJ databases">
        <title>De novo assembly and phasing of dikaryotic genomes from two isolates of Puccinia coronata f. sp. avenae, the causal agent of oat crown rust.</title>
        <authorList>
            <person name="Miller M.E."/>
            <person name="Zhang Y."/>
            <person name="Omidvar V."/>
            <person name="Sperschneider J."/>
            <person name="Schwessinger B."/>
            <person name="Raley C."/>
            <person name="Palmer J.M."/>
            <person name="Garnica D."/>
            <person name="Upadhyaya N."/>
            <person name="Rathjen J."/>
            <person name="Taylor J.M."/>
            <person name="Park R.F."/>
            <person name="Dodds P.N."/>
            <person name="Hirsch C.D."/>
            <person name="Kianian S.F."/>
            <person name="Figueroa M."/>
        </authorList>
    </citation>
    <scope>NUCLEOTIDE SEQUENCE [LARGE SCALE GENOMIC DNA]</scope>
    <source>
        <strain evidence="2">12SD80</strain>
    </source>
</reference>
<dbReference type="AlphaFoldDB" id="A0A2N5SQQ5"/>
<proteinExistence type="predicted"/>